<reference evidence="1" key="1">
    <citation type="submission" date="2022-04" db="EMBL/GenBank/DDBJ databases">
        <title>Chromosome-scale genome assembly of Holotrichia oblita Faldermann.</title>
        <authorList>
            <person name="Rongchong L."/>
        </authorList>
    </citation>
    <scope>NUCLEOTIDE SEQUENCE</scope>
    <source>
        <strain evidence="1">81SQS9</strain>
    </source>
</reference>
<comment type="caution">
    <text evidence="1">The sequence shown here is derived from an EMBL/GenBank/DDBJ whole genome shotgun (WGS) entry which is preliminary data.</text>
</comment>
<dbReference type="EMBL" id="CM043023">
    <property type="protein sequence ID" value="KAI4455715.1"/>
    <property type="molecule type" value="Genomic_DNA"/>
</dbReference>
<sequence>MDLNLEFDVIEDDVEIIEIIDVGIPRQIYQRVDNFHNLSEWEFFKRFRLQKETVLQVLQEIDNQLEYPYDRNNAVAPIHQLLIALRYYARGSHLLSIADFCGVHISTACRIVKRISRGNDAEVFRNRKQYFSINVQAVTDAKKRFVDIVARWPGSSHDATIFNASRLKAKFEEGQYNNCVLLGDSAYNLRRFLLTPFLNPAGNSQQRYNESHIRTRVTVENMFGIWKRRFPVMAYGCRLKLENVLLVIVATAVLHNVAQNMGEEEPPVDNVHQVDNLINEGYINEVNNNEANIGNIREQLVINYFANL</sequence>
<name>A0ACB9SM01_HOLOL</name>
<organism evidence="1 2">
    <name type="scientific">Holotrichia oblita</name>
    <name type="common">Chafer beetle</name>
    <dbReference type="NCBI Taxonomy" id="644536"/>
    <lineage>
        <taxon>Eukaryota</taxon>
        <taxon>Metazoa</taxon>
        <taxon>Ecdysozoa</taxon>
        <taxon>Arthropoda</taxon>
        <taxon>Hexapoda</taxon>
        <taxon>Insecta</taxon>
        <taxon>Pterygota</taxon>
        <taxon>Neoptera</taxon>
        <taxon>Endopterygota</taxon>
        <taxon>Coleoptera</taxon>
        <taxon>Polyphaga</taxon>
        <taxon>Scarabaeiformia</taxon>
        <taxon>Scarabaeidae</taxon>
        <taxon>Melolonthinae</taxon>
        <taxon>Holotrichia</taxon>
    </lineage>
</organism>
<protein>
    <submittedName>
        <fullName evidence="1">Uncharacterized protein</fullName>
    </submittedName>
</protein>
<evidence type="ECO:0000313" key="1">
    <source>
        <dbReference type="EMBL" id="KAI4455715.1"/>
    </source>
</evidence>
<dbReference type="Proteomes" id="UP001056778">
    <property type="component" value="Chromosome 9"/>
</dbReference>
<evidence type="ECO:0000313" key="2">
    <source>
        <dbReference type="Proteomes" id="UP001056778"/>
    </source>
</evidence>
<gene>
    <name evidence="1" type="ORF">MML48_9g00016778</name>
</gene>
<proteinExistence type="predicted"/>
<keyword evidence="2" id="KW-1185">Reference proteome</keyword>
<accession>A0ACB9SM01</accession>